<dbReference type="Pfam" id="PF13424">
    <property type="entry name" value="TPR_12"/>
    <property type="match status" value="2"/>
</dbReference>
<dbReference type="STRING" id="58114.SAMN05216270_101114"/>
<dbReference type="SMART" id="SM00028">
    <property type="entry name" value="TPR"/>
    <property type="match status" value="6"/>
</dbReference>
<protein>
    <submittedName>
        <fullName evidence="2">Tetratricopeptide (TPR) repeat</fullName>
    </submittedName>
</protein>
<dbReference type="InterPro" id="IPR002182">
    <property type="entry name" value="NB-ARC"/>
</dbReference>
<dbReference type="InterPro" id="IPR011990">
    <property type="entry name" value="TPR-like_helical_dom_sf"/>
</dbReference>
<proteinExistence type="predicted"/>
<name>A0A1G6QVV3_9ACTN</name>
<dbReference type="Pfam" id="PF00931">
    <property type="entry name" value="NB-ARC"/>
    <property type="match status" value="1"/>
</dbReference>
<gene>
    <name evidence="2" type="ORF">SAMN05216270_101114</name>
</gene>
<feature type="domain" description="NB-ARC" evidence="1">
    <location>
        <begin position="182"/>
        <end position="325"/>
    </location>
</feature>
<dbReference type="Gene3D" id="1.25.40.10">
    <property type="entry name" value="Tetratricopeptide repeat domain"/>
    <property type="match status" value="2"/>
</dbReference>
<dbReference type="InterPro" id="IPR019734">
    <property type="entry name" value="TPR_rpt"/>
</dbReference>
<dbReference type="PRINTS" id="PR00364">
    <property type="entry name" value="DISEASERSIST"/>
</dbReference>
<dbReference type="PANTHER" id="PTHR10098:SF108">
    <property type="entry name" value="TETRATRICOPEPTIDE REPEAT PROTEIN 28"/>
    <property type="match status" value="1"/>
</dbReference>
<sequence length="829" mass="91193">MRSALGFVVEDGVKEAARALFTDAEDQASFERALLERDRDDWPLVNGSYPIDLAEEICIWVATIKAPPDETGQIPPIDPDHEFVAPLLLAILAQFKHWAQRRGDDSPLAEMWSNYRHDLAALTSSVPAMEGPQDGAIQETLASASRKSTIPTPLRYLVGRASEVNALAAGARRAAAGDGPFVALVHGRGGAGKSVLVHQAAADASEDFPEWQLYVSLHSWTPGQPRRTPANLLEELLHQARHLTIPPDLATRVDRWRNWMAEHQALVILDDVLDAAQVSELMPPAGSRCALMMTSRNTLTGLRLPGDQSIEARPLKPSDAVALLRHGNDADLDQGDLDALAAAVNHNPKALDALGQQLRSVQPSLLLQRVKDAGSDVLEVMYREALQQLASDVFRRTAYACGFHPGPDFEAASIGAITGASEYTTAEHLRMLASHHLVKTLPHYRFQLHDQDAKFVPTIAAEADLQGPEEARDRLVAWMRQRVSAAVSQIWGTNTTTEPAALTDEHAFTGPGPAEAWLNAATAEILATTLAAIDAQHVDAVTLADEFARWLRLTNRYDLATVVLADLSENPNLDGQIKAAAGLGRIAQFRGRWQQAAVHYQTLLRLTDGTDNPEYLRDRAGNHIGLGRIARLQDRWPEAEEHFQTALRLAEATEHAFAESRALIGLADLARLQGQLDEADRLFQQALDIFQNTNDQPVQAIALSGRGAVAREQHRWIEAEDFYKEALRIAQAINDRIAQSIAMRGIGATARAQHNWEEAQAHYQAAIDFADATGDQVGRAMAFEGLARMHTAAERNDEARAALDIALKHYRELDWTERIDRCLHAFDLY</sequence>
<dbReference type="GO" id="GO:0043531">
    <property type="term" value="F:ADP binding"/>
    <property type="evidence" value="ECO:0007669"/>
    <property type="project" value="InterPro"/>
</dbReference>
<evidence type="ECO:0000259" key="1">
    <source>
        <dbReference type="Pfam" id="PF00931"/>
    </source>
</evidence>
<dbReference type="SUPFAM" id="SSF48452">
    <property type="entry name" value="TPR-like"/>
    <property type="match status" value="2"/>
</dbReference>
<dbReference type="Gene3D" id="3.40.50.300">
    <property type="entry name" value="P-loop containing nucleotide triphosphate hydrolases"/>
    <property type="match status" value="1"/>
</dbReference>
<reference evidence="3" key="1">
    <citation type="submission" date="2016-10" db="EMBL/GenBank/DDBJ databases">
        <authorList>
            <person name="Varghese N."/>
            <person name="Submissions S."/>
        </authorList>
    </citation>
    <scope>NUCLEOTIDE SEQUENCE [LARGE SCALE GENOMIC DNA]</scope>
    <source>
        <strain evidence="3">CGMCC 4.3516</strain>
    </source>
</reference>
<dbReference type="InterPro" id="IPR027417">
    <property type="entry name" value="P-loop_NTPase"/>
</dbReference>
<dbReference type="SUPFAM" id="SSF52540">
    <property type="entry name" value="P-loop containing nucleoside triphosphate hydrolases"/>
    <property type="match status" value="1"/>
</dbReference>
<dbReference type="EMBL" id="FNAD01000001">
    <property type="protein sequence ID" value="SDC95837.1"/>
    <property type="molecule type" value="Genomic_DNA"/>
</dbReference>
<accession>A0A1G6QVV3</accession>
<organism evidence="2 3">
    <name type="scientific">Glycomyces harbinensis</name>
    <dbReference type="NCBI Taxonomy" id="58114"/>
    <lineage>
        <taxon>Bacteria</taxon>
        <taxon>Bacillati</taxon>
        <taxon>Actinomycetota</taxon>
        <taxon>Actinomycetes</taxon>
        <taxon>Glycomycetales</taxon>
        <taxon>Glycomycetaceae</taxon>
        <taxon>Glycomyces</taxon>
    </lineage>
</organism>
<evidence type="ECO:0000313" key="3">
    <source>
        <dbReference type="Proteomes" id="UP000198949"/>
    </source>
</evidence>
<dbReference type="AlphaFoldDB" id="A0A1G6QVV3"/>
<dbReference type="PANTHER" id="PTHR10098">
    <property type="entry name" value="RAPSYN-RELATED"/>
    <property type="match status" value="1"/>
</dbReference>
<keyword evidence="3" id="KW-1185">Reference proteome</keyword>
<dbReference type="Proteomes" id="UP000198949">
    <property type="component" value="Unassembled WGS sequence"/>
</dbReference>
<evidence type="ECO:0000313" key="2">
    <source>
        <dbReference type="EMBL" id="SDC95837.1"/>
    </source>
</evidence>